<evidence type="ECO:0000256" key="4">
    <source>
        <dbReference type="SAM" id="MobiDB-lite"/>
    </source>
</evidence>
<feature type="domain" description="Strawberry notch helicase C" evidence="5">
    <location>
        <begin position="874"/>
        <end position="1148"/>
    </location>
</feature>
<dbReference type="EMBL" id="LJIJ01000051">
    <property type="protein sequence ID" value="ODN04219.1"/>
    <property type="molecule type" value="Genomic_DNA"/>
</dbReference>
<dbReference type="PANTHER" id="PTHR12706">
    <property type="entry name" value="STRAWBERRY NOTCH-RELATED"/>
    <property type="match status" value="1"/>
</dbReference>
<dbReference type="PANTHER" id="PTHR12706:SF30">
    <property type="entry name" value="PROTEIN STRAWBERRY NOTCH-RELATED"/>
    <property type="match status" value="1"/>
</dbReference>
<dbReference type="FunFam" id="3.40.50.300:FF:000342">
    <property type="entry name" value="Protein strawberry notch homolog 2"/>
    <property type="match status" value="1"/>
</dbReference>
<proteinExistence type="inferred from homology"/>
<evidence type="ECO:0000313" key="9">
    <source>
        <dbReference type="Proteomes" id="UP000094527"/>
    </source>
</evidence>
<dbReference type="OMA" id="VSQMWMN"/>
<comment type="caution">
    <text evidence="8">The sequence shown here is derived from an EMBL/GenBank/DDBJ whole genome shotgun (WGS) entry which is preliminary data.</text>
</comment>
<dbReference type="Gene3D" id="3.40.50.300">
    <property type="entry name" value="P-loop containing nucleotide triphosphate hydrolases"/>
    <property type="match status" value="1"/>
</dbReference>
<dbReference type="SUPFAM" id="SSF52540">
    <property type="entry name" value="P-loop containing nucleoside triphosphate hydrolases"/>
    <property type="match status" value="2"/>
</dbReference>
<feature type="domain" description="SBNO alpha/beta" evidence="7">
    <location>
        <begin position="1187"/>
        <end position="1311"/>
    </location>
</feature>
<dbReference type="InterPro" id="IPR026741">
    <property type="entry name" value="SNO"/>
</dbReference>
<reference evidence="8 9" key="1">
    <citation type="journal article" date="2016" name="Genome Biol. Evol.">
        <title>Gene Family Evolution Reflects Adaptation to Soil Environmental Stressors in the Genome of the Collembolan Orchesella cincta.</title>
        <authorList>
            <person name="Faddeeva-Vakhrusheva A."/>
            <person name="Derks M.F."/>
            <person name="Anvar S.Y."/>
            <person name="Agamennone V."/>
            <person name="Suring W."/>
            <person name="Smit S."/>
            <person name="van Straalen N.M."/>
            <person name="Roelofs D."/>
        </authorList>
    </citation>
    <scope>NUCLEOTIDE SEQUENCE [LARGE SCALE GENOMIC DNA]</scope>
    <source>
        <tissue evidence="8">Mixed pool</tissue>
    </source>
</reference>
<dbReference type="InterPro" id="IPR026937">
    <property type="entry name" value="SBNO_Helicase_C_dom"/>
</dbReference>
<protein>
    <submittedName>
        <fullName evidence="8">Protein strawberry notch 1</fullName>
    </submittedName>
</protein>
<evidence type="ECO:0000259" key="5">
    <source>
        <dbReference type="Pfam" id="PF13871"/>
    </source>
</evidence>
<dbReference type="GO" id="GO:0006355">
    <property type="term" value="P:regulation of DNA-templated transcription"/>
    <property type="evidence" value="ECO:0007669"/>
    <property type="project" value="InterPro"/>
</dbReference>
<evidence type="ECO:0000256" key="1">
    <source>
        <dbReference type="ARBA" id="ARBA00006992"/>
    </source>
</evidence>
<dbReference type="InterPro" id="IPR057332">
    <property type="entry name" value="SBNO_a/b_dom"/>
</dbReference>
<evidence type="ECO:0000259" key="7">
    <source>
        <dbReference type="Pfam" id="PF25373"/>
    </source>
</evidence>
<dbReference type="Pfam" id="PF13871">
    <property type="entry name" value="Helicase_C_4"/>
    <property type="match status" value="1"/>
</dbReference>
<dbReference type="GO" id="GO:0031490">
    <property type="term" value="F:chromatin DNA binding"/>
    <property type="evidence" value="ECO:0007669"/>
    <property type="project" value="TreeGrafter"/>
</dbReference>
<dbReference type="GO" id="GO:0005634">
    <property type="term" value="C:nucleus"/>
    <property type="evidence" value="ECO:0007669"/>
    <property type="project" value="TreeGrafter"/>
</dbReference>
<dbReference type="InterPro" id="IPR039187">
    <property type="entry name" value="SNO_AAA"/>
</dbReference>
<organism evidence="8 9">
    <name type="scientific">Orchesella cincta</name>
    <name type="common">Springtail</name>
    <name type="synonym">Podura cincta</name>
    <dbReference type="NCBI Taxonomy" id="48709"/>
    <lineage>
        <taxon>Eukaryota</taxon>
        <taxon>Metazoa</taxon>
        <taxon>Ecdysozoa</taxon>
        <taxon>Arthropoda</taxon>
        <taxon>Hexapoda</taxon>
        <taxon>Collembola</taxon>
        <taxon>Entomobryomorpha</taxon>
        <taxon>Entomobryoidea</taxon>
        <taxon>Orchesellidae</taxon>
        <taxon>Orchesellinae</taxon>
        <taxon>Orchesella</taxon>
    </lineage>
</organism>
<dbReference type="GO" id="GO:0042393">
    <property type="term" value="F:histone binding"/>
    <property type="evidence" value="ECO:0007669"/>
    <property type="project" value="TreeGrafter"/>
</dbReference>
<comment type="similarity">
    <text evidence="1">Belongs to the SBNO family.</text>
</comment>
<dbReference type="Pfam" id="PF25373">
    <property type="entry name" value="SBNO"/>
    <property type="match status" value="1"/>
</dbReference>
<feature type="domain" description="Strawberry notch AAA" evidence="6">
    <location>
        <begin position="276"/>
        <end position="577"/>
    </location>
</feature>
<keyword evidence="2" id="KW-0805">Transcription regulation</keyword>
<evidence type="ECO:0000259" key="6">
    <source>
        <dbReference type="Pfam" id="PF13872"/>
    </source>
</evidence>
<feature type="region of interest" description="Disordered" evidence="4">
    <location>
        <begin position="1"/>
        <end position="82"/>
    </location>
</feature>
<keyword evidence="9" id="KW-1185">Reference proteome</keyword>
<evidence type="ECO:0000313" key="8">
    <source>
        <dbReference type="EMBL" id="ODN04219.1"/>
    </source>
</evidence>
<feature type="region of interest" description="Disordered" evidence="4">
    <location>
        <begin position="740"/>
        <end position="789"/>
    </location>
</feature>
<name>A0A1D2NG52_ORCCI</name>
<feature type="compositionally biased region" description="Acidic residues" evidence="4">
    <location>
        <begin position="10"/>
        <end position="36"/>
    </location>
</feature>
<keyword evidence="3" id="KW-0804">Transcription</keyword>
<sequence length="1388" mass="154268">MMQLKSYAEPVEEDSDPPNGNSDDDDESFDEDDDPDKIEVPGGGKTLEASKNIRKAGPSTSNIKLEGGLPKPSIPYPQSWPSSSAATLTASQLIKREPVASGVAGSRNQGQDVSISVPSPLMDTSLFLRLATEPLTNPQGFTGSSPLDNISQNLFAKFFTTPLNPAFAQLYNAFVGNSSSAAASLLNSFNPALMGLAGLQQQKPKMNPYAPTPNWNGLHPNMNYNYMNPNQPVLEEEDETHEDDSMGVADTYADYKPSKCTYTVKLCTSIINIGKRHPDPVVETASLASVLPPNIYYQLKLPKEIQNMGKLSALQLEAVVYACQQHEHFLRNGERAGFLIGDGAGVGKGRTIGGIIYENYLCGRKKALWVSVSNDLKYDSERDLDDIGAKGVKVFPLNKLKYGKINLADKNKGVIFATYSSLIGESSQGGRYNTRLKQILDWCGKDFDGVLVFDECHRAKNLCPVGNTKPTKTGVTVHELQKKLPKARVVYASATGASEPRNMAYMTRLGIWGLGTPFREFNDFINAVEKRGIGAMEIVAMDMKLRGAYIARQLSFHGVTFNIDEVPLDSDFVKVYDDSVELWVEAMQKFIEATELMNAESTAKKAIWAQFWSSHQRFFKYLCIASKVKHACNVARDAVKCGKCIVIGLQSTGEARTLDQLEKDDGELTDFVSTAKGVMQTLVEKHFPVINKNKVNEVAELISSGFEFQDLLKAAAQPGPSTSSGGKRKPVRRAAQKAFKRVKLGSDDSSDPDNDSDFDGSELSSSASEDYASDVEASDEEFHESSEPESDGKHLYIFFIQFKFRFEWSNDLAFLFNPKADSAQKSKKKGKKGKKVTAKVQRELPSKEAIARVWEMRKELLDRIEKLGEKLPPNTLDQLIDDLGGPEEVAEMTGRKGRVVQNAGGKIEYETRAEQDQSLENINLVEKKRFMDGQKLIAIISEAASSGISLQSDRRVQNQRRRVHITLELPWSADRAIQQFGRTHRSNQCNAPEYVFLISDLAGEHRFASIVAKRLESLGALTHGDRRATETRDLSRFHIDNKYGRTALETVMKYIMGYERRPPVLPPSDFPTFREEVAAGLVGVGLINNENGQLCLEKDYNNISKFLNRILGMPVKLQNSLFKYFTDTLHHIVSQVKKTGRFDMGILDLGDTNSGEIKVTKTSKFTRKHATGSGEIILHRIVVERGMSWKESQDKYAELVGKHEGYYLSNQSRNEKKTAVLIVADPGTSKGEKATGKNNALYTVYRPNTGMQLRRETLKDMQSKYTTVKPDEAQPHWDEQFDSSKSNCMHAYWRGNCKNKAAGLDCDVGLRRRTYHVLSGNVLIVWDDVERVISGQVVNSKMQIVRAQSPQDNLKVVGLLIPNNCATELCEMLASAEAAEREIKKEAV</sequence>
<dbReference type="Pfam" id="PF13872">
    <property type="entry name" value="AAA_34"/>
    <property type="match status" value="1"/>
</dbReference>
<dbReference type="OrthoDB" id="421838at2759"/>
<dbReference type="InterPro" id="IPR027417">
    <property type="entry name" value="P-loop_NTPase"/>
</dbReference>
<evidence type="ECO:0000256" key="3">
    <source>
        <dbReference type="ARBA" id="ARBA00023163"/>
    </source>
</evidence>
<evidence type="ECO:0000256" key="2">
    <source>
        <dbReference type="ARBA" id="ARBA00023015"/>
    </source>
</evidence>
<feature type="compositionally biased region" description="Acidic residues" evidence="4">
    <location>
        <begin position="748"/>
        <end position="760"/>
    </location>
</feature>
<gene>
    <name evidence="8" type="ORF">Ocin01_02464</name>
</gene>
<feature type="compositionally biased region" description="Acidic residues" evidence="4">
    <location>
        <begin position="771"/>
        <end position="782"/>
    </location>
</feature>
<dbReference type="Proteomes" id="UP000094527">
    <property type="component" value="Unassembled WGS sequence"/>
</dbReference>
<accession>A0A1D2NG52</accession>